<dbReference type="Proteomes" id="UP001144372">
    <property type="component" value="Unassembled WGS sequence"/>
</dbReference>
<dbReference type="GO" id="GO:0005198">
    <property type="term" value="F:structural molecule activity"/>
    <property type="evidence" value="ECO:0007669"/>
    <property type="project" value="InterPro"/>
</dbReference>
<feature type="domain" description="Flagellar basal-body/hook protein C-terminal" evidence="7">
    <location>
        <begin position="434"/>
        <end position="473"/>
    </location>
</feature>
<comment type="subcellular location">
    <subcellularLocation>
        <location evidence="1">Bacterial flagellum</location>
    </subcellularLocation>
    <subcellularLocation>
        <location evidence="2">Secreted</location>
    </subcellularLocation>
</comment>
<accession>A0A9W6CXB1</accession>
<keyword evidence="10" id="KW-1185">Reference proteome</keyword>
<evidence type="ECO:0000259" key="8">
    <source>
        <dbReference type="Pfam" id="PF22638"/>
    </source>
</evidence>
<dbReference type="EMBL" id="BSDR01000001">
    <property type="protein sequence ID" value="GLI33556.1"/>
    <property type="molecule type" value="Genomic_DNA"/>
</dbReference>
<keyword evidence="9" id="KW-0966">Cell projection</keyword>
<dbReference type="RefSeq" id="WP_281792617.1">
    <property type="nucleotide sequence ID" value="NZ_BSDR01000001.1"/>
</dbReference>
<organism evidence="9 10">
    <name type="scientific">Desulforhabdus amnigena</name>
    <dbReference type="NCBI Taxonomy" id="40218"/>
    <lineage>
        <taxon>Bacteria</taxon>
        <taxon>Pseudomonadati</taxon>
        <taxon>Thermodesulfobacteriota</taxon>
        <taxon>Syntrophobacteria</taxon>
        <taxon>Syntrophobacterales</taxon>
        <taxon>Syntrophobacteraceae</taxon>
        <taxon>Desulforhabdus</taxon>
    </lineage>
</organism>
<dbReference type="GO" id="GO:0009424">
    <property type="term" value="C:bacterial-type flagellum hook"/>
    <property type="evidence" value="ECO:0007669"/>
    <property type="project" value="InterPro"/>
</dbReference>
<evidence type="ECO:0000256" key="1">
    <source>
        <dbReference type="ARBA" id="ARBA00004365"/>
    </source>
</evidence>
<name>A0A9W6CXB1_9BACT</name>
<reference evidence="9" key="1">
    <citation type="submission" date="2022-12" db="EMBL/GenBank/DDBJ databases">
        <title>Reference genome sequencing for broad-spectrum identification of bacterial and archaeal isolates by mass spectrometry.</title>
        <authorList>
            <person name="Sekiguchi Y."/>
            <person name="Tourlousse D.M."/>
        </authorList>
    </citation>
    <scope>NUCLEOTIDE SEQUENCE</scope>
    <source>
        <strain evidence="9">ASRB1</strain>
    </source>
</reference>
<keyword evidence="6" id="KW-0975">Bacterial flagellum</keyword>
<feature type="domain" description="Flagellar hook-associated protein FlgK helical" evidence="8">
    <location>
        <begin position="96"/>
        <end position="332"/>
    </location>
</feature>
<evidence type="ECO:0000313" key="10">
    <source>
        <dbReference type="Proteomes" id="UP001144372"/>
    </source>
</evidence>
<keyword evidence="5" id="KW-0964">Secreted</keyword>
<evidence type="ECO:0000256" key="3">
    <source>
        <dbReference type="ARBA" id="ARBA00009677"/>
    </source>
</evidence>
<evidence type="ECO:0000313" key="9">
    <source>
        <dbReference type="EMBL" id="GLI33556.1"/>
    </source>
</evidence>
<dbReference type="InterPro" id="IPR010930">
    <property type="entry name" value="Flg_bb/hook_C_dom"/>
</dbReference>
<protein>
    <recommendedName>
        <fullName evidence="4">Flagellar hook-associated protein 1</fullName>
    </recommendedName>
</protein>
<dbReference type="NCBIfam" id="TIGR02492">
    <property type="entry name" value="flgK_ends"/>
    <property type="match status" value="1"/>
</dbReference>
<evidence type="ECO:0000256" key="4">
    <source>
        <dbReference type="ARBA" id="ARBA00016244"/>
    </source>
</evidence>
<proteinExistence type="inferred from homology"/>
<dbReference type="Pfam" id="PF22638">
    <property type="entry name" value="FlgK_D1"/>
    <property type="match status" value="1"/>
</dbReference>
<dbReference type="PANTHER" id="PTHR30033">
    <property type="entry name" value="FLAGELLAR HOOK-ASSOCIATED PROTEIN 1"/>
    <property type="match status" value="1"/>
</dbReference>
<dbReference type="GO" id="GO:0044780">
    <property type="term" value="P:bacterial-type flagellum assembly"/>
    <property type="evidence" value="ECO:0007669"/>
    <property type="project" value="InterPro"/>
</dbReference>
<dbReference type="InterPro" id="IPR002371">
    <property type="entry name" value="FlgK"/>
</dbReference>
<gene>
    <name evidence="9" type="primary">flgK</name>
    <name evidence="9" type="ORF">DAMNIGENAA_09890</name>
</gene>
<dbReference type="PANTHER" id="PTHR30033:SF1">
    <property type="entry name" value="FLAGELLAR HOOK-ASSOCIATED PROTEIN 1"/>
    <property type="match status" value="1"/>
</dbReference>
<comment type="caution">
    <text evidence="9">The sequence shown here is derived from an EMBL/GenBank/DDBJ whole genome shotgun (WGS) entry which is preliminary data.</text>
</comment>
<dbReference type="InterPro" id="IPR053927">
    <property type="entry name" value="FlgK_helical"/>
</dbReference>
<evidence type="ECO:0000256" key="6">
    <source>
        <dbReference type="ARBA" id="ARBA00023143"/>
    </source>
</evidence>
<keyword evidence="9" id="KW-0969">Cilium</keyword>
<dbReference type="Pfam" id="PF06429">
    <property type="entry name" value="Flg_bbr_C"/>
    <property type="match status" value="1"/>
</dbReference>
<keyword evidence="9" id="KW-0282">Flagellum</keyword>
<evidence type="ECO:0000256" key="5">
    <source>
        <dbReference type="ARBA" id="ARBA00022525"/>
    </source>
</evidence>
<comment type="similarity">
    <text evidence="3">Belongs to the flagella basal body rod proteins family.</text>
</comment>
<dbReference type="AlphaFoldDB" id="A0A9W6CXB1"/>
<dbReference type="GO" id="GO:0005576">
    <property type="term" value="C:extracellular region"/>
    <property type="evidence" value="ECO:0007669"/>
    <property type="project" value="UniProtKB-SubCell"/>
</dbReference>
<evidence type="ECO:0000259" key="7">
    <source>
        <dbReference type="Pfam" id="PF06429"/>
    </source>
</evidence>
<dbReference type="SUPFAM" id="SSF64518">
    <property type="entry name" value="Phase 1 flagellin"/>
    <property type="match status" value="1"/>
</dbReference>
<evidence type="ECO:0000256" key="2">
    <source>
        <dbReference type="ARBA" id="ARBA00004613"/>
    </source>
</evidence>
<sequence>MGSLNFTLEVAKNTLLNTQVSIQTTSHNIANADNAAYARQKVVMSTNPAYRFRGGWVGMGANVATVVQQRDQFVERRLVNSISEKSQSETLTSHLSLVEAYFSDDGESGISGALGSFWESWDLLHRNPTGETEKEGVAQAAKRLVEEINGAYHNLEGLAEDINGELERAVGNDGSVKSTVNALLDRIASMNAEIRLSENPGRTANDLRDQRYQAIKDLSEIIPIRYSEEQDGSLTVTLDYRNSSTDPVVLVSHDKAGELTLATDSVEGKLIEYRSFDYDSAASSGVAVTPSPGEGEISGGSLNGLIKARHVIDDSLDQLNSFADNLAEQINSLYPVFETGGSGNPAESIQVVSDLAKSMATETNNEIQNISELSLEISKMQDESISFGELGDFTFGHFLSNIHYKIGIQQSDADSKVEFYGSLVSELEAQQQSVSGVSIDEEMVDMLKNQQVYQAAAKIIQMTADLLKTVIDMV</sequence>